<dbReference type="EMBL" id="JAAXOO010000009">
    <property type="protein sequence ID" value="NKY37524.1"/>
    <property type="molecule type" value="Genomic_DNA"/>
</dbReference>
<dbReference type="InterPro" id="IPR010035">
    <property type="entry name" value="Thi_S"/>
</dbReference>
<gene>
    <name evidence="2" type="primary">thiS</name>
    <name evidence="2" type="ORF">HGA13_31325</name>
</gene>
<sequence length="82" mass="8475">MTVSSASGSPAAGSPVPIGVTVNGTDHEFADSLTVRELLERLELPCQGVALAVDGAVFPKSRWDEPVGRGWQIDVLTAVQGG</sequence>
<dbReference type="SUPFAM" id="SSF54285">
    <property type="entry name" value="MoaD/ThiS"/>
    <property type="match status" value="1"/>
</dbReference>
<feature type="compositionally biased region" description="Low complexity" evidence="1">
    <location>
        <begin position="1"/>
        <end position="17"/>
    </location>
</feature>
<feature type="region of interest" description="Disordered" evidence="1">
    <location>
        <begin position="1"/>
        <end position="20"/>
    </location>
</feature>
<dbReference type="InterPro" id="IPR016155">
    <property type="entry name" value="Mopterin_synth/thiamin_S_b"/>
</dbReference>
<dbReference type="CDD" id="cd00565">
    <property type="entry name" value="Ubl_ThiS"/>
    <property type="match status" value="1"/>
</dbReference>
<evidence type="ECO:0000313" key="3">
    <source>
        <dbReference type="Proteomes" id="UP000565715"/>
    </source>
</evidence>
<dbReference type="NCBIfam" id="TIGR01683">
    <property type="entry name" value="thiS"/>
    <property type="match status" value="1"/>
</dbReference>
<dbReference type="InterPro" id="IPR012675">
    <property type="entry name" value="Beta-grasp_dom_sf"/>
</dbReference>
<proteinExistence type="predicted"/>
<evidence type="ECO:0000313" key="2">
    <source>
        <dbReference type="EMBL" id="NKY37524.1"/>
    </source>
</evidence>
<dbReference type="InterPro" id="IPR003749">
    <property type="entry name" value="ThiS/MoaD-like"/>
</dbReference>
<comment type="caution">
    <text evidence="2">The sequence shown here is derived from an EMBL/GenBank/DDBJ whole genome shotgun (WGS) entry which is preliminary data.</text>
</comment>
<name>A0A846XVJ6_9NOCA</name>
<dbReference type="Pfam" id="PF02597">
    <property type="entry name" value="ThiS"/>
    <property type="match status" value="1"/>
</dbReference>
<evidence type="ECO:0000256" key="1">
    <source>
        <dbReference type="SAM" id="MobiDB-lite"/>
    </source>
</evidence>
<dbReference type="Gene3D" id="3.10.20.30">
    <property type="match status" value="1"/>
</dbReference>
<organism evidence="2 3">
    <name type="scientific">Nocardia speluncae</name>
    <dbReference type="NCBI Taxonomy" id="419477"/>
    <lineage>
        <taxon>Bacteria</taxon>
        <taxon>Bacillati</taxon>
        <taxon>Actinomycetota</taxon>
        <taxon>Actinomycetes</taxon>
        <taxon>Mycobacteriales</taxon>
        <taxon>Nocardiaceae</taxon>
        <taxon>Nocardia</taxon>
    </lineage>
</organism>
<dbReference type="Proteomes" id="UP000565715">
    <property type="component" value="Unassembled WGS sequence"/>
</dbReference>
<dbReference type="PANTHER" id="PTHR34472">
    <property type="entry name" value="SULFUR CARRIER PROTEIN THIS"/>
    <property type="match status" value="1"/>
</dbReference>
<protein>
    <submittedName>
        <fullName evidence="2">Sulfur carrier protein ThiS</fullName>
    </submittedName>
</protein>
<reference evidence="2 3" key="1">
    <citation type="submission" date="2020-04" db="EMBL/GenBank/DDBJ databases">
        <title>MicrobeNet Type strains.</title>
        <authorList>
            <person name="Nicholson A.C."/>
        </authorList>
    </citation>
    <scope>NUCLEOTIDE SEQUENCE [LARGE SCALE GENOMIC DNA]</scope>
    <source>
        <strain evidence="2 3">DSM 45078</strain>
    </source>
</reference>
<keyword evidence="3" id="KW-1185">Reference proteome</keyword>
<dbReference type="AlphaFoldDB" id="A0A846XVJ6"/>
<dbReference type="PANTHER" id="PTHR34472:SF1">
    <property type="entry name" value="SULFUR CARRIER PROTEIN THIS"/>
    <property type="match status" value="1"/>
</dbReference>
<accession>A0A846XVJ6</accession>
<dbReference type="RefSeq" id="WP_068044064.1">
    <property type="nucleotide sequence ID" value="NZ_JAAXOO010000009.1"/>
</dbReference>